<keyword evidence="4" id="KW-0472">Membrane</keyword>
<dbReference type="Proteomes" id="UP000277204">
    <property type="component" value="Unassembled WGS sequence"/>
</dbReference>
<reference evidence="5 6" key="1">
    <citation type="submission" date="2018-11" db="EMBL/GenBank/DDBJ databases">
        <authorList>
            <consortium name="Pathogen Informatics"/>
        </authorList>
    </citation>
    <scope>NUCLEOTIDE SEQUENCE [LARGE SCALE GENOMIC DNA]</scope>
    <source>
        <strain evidence="5 6">Zambia</strain>
    </source>
</reference>
<dbReference type="Pfam" id="PF00335">
    <property type="entry name" value="Tetraspanin"/>
    <property type="match status" value="1"/>
</dbReference>
<dbReference type="InterPro" id="IPR018499">
    <property type="entry name" value="Tetraspanin/Peripherin"/>
</dbReference>
<proteinExistence type="predicted"/>
<comment type="subcellular location">
    <subcellularLocation>
        <location evidence="1">Membrane</location>
        <topology evidence="1">Multi-pass membrane protein</topology>
    </subcellularLocation>
</comment>
<keyword evidence="2" id="KW-0812">Transmembrane</keyword>
<evidence type="ECO:0000256" key="1">
    <source>
        <dbReference type="ARBA" id="ARBA00004141"/>
    </source>
</evidence>
<evidence type="ECO:0000256" key="3">
    <source>
        <dbReference type="ARBA" id="ARBA00022989"/>
    </source>
</evidence>
<dbReference type="STRING" id="48269.A0A183LN96"/>
<dbReference type="Gene3D" id="1.10.1450.10">
    <property type="entry name" value="Tetraspanin"/>
    <property type="match status" value="1"/>
</dbReference>
<dbReference type="CDD" id="cd03127">
    <property type="entry name" value="tetraspanin_LEL"/>
    <property type="match status" value="1"/>
</dbReference>
<evidence type="ECO:0000313" key="5">
    <source>
        <dbReference type="EMBL" id="VDO65308.1"/>
    </source>
</evidence>
<dbReference type="AlphaFoldDB" id="A0A183LN96"/>
<keyword evidence="3" id="KW-1133">Transmembrane helix</keyword>
<accession>A0A183LN96</accession>
<dbReference type="EMBL" id="UZAI01001789">
    <property type="protein sequence ID" value="VDO65308.1"/>
    <property type="molecule type" value="Genomic_DNA"/>
</dbReference>
<dbReference type="GO" id="GO:0016020">
    <property type="term" value="C:membrane"/>
    <property type="evidence" value="ECO:0007669"/>
    <property type="project" value="UniProtKB-SubCell"/>
</dbReference>
<evidence type="ECO:0000256" key="4">
    <source>
        <dbReference type="ARBA" id="ARBA00023136"/>
    </source>
</evidence>
<keyword evidence="6" id="KW-1185">Reference proteome</keyword>
<evidence type="ECO:0000256" key="2">
    <source>
        <dbReference type="ARBA" id="ARBA00022692"/>
    </source>
</evidence>
<dbReference type="InterPro" id="IPR008952">
    <property type="entry name" value="Tetraspanin_EC2_sf"/>
</dbReference>
<organism evidence="5 6">
    <name type="scientific">Schistosoma margrebowiei</name>
    <dbReference type="NCBI Taxonomy" id="48269"/>
    <lineage>
        <taxon>Eukaryota</taxon>
        <taxon>Metazoa</taxon>
        <taxon>Spiralia</taxon>
        <taxon>Lophotrochozoa</taxon>
        <taxon>Platyhelminthes</taxon>
        <taxon>Trematoda</taxon>
        <taxon>Digenea</taxon>
        <taxon>Strigeidida</taxon>
        <taxon>Schistosomatoidea</taxon>
        <taxon>Schistosomatidae</taxon>
        <taxon>Schistosoma</taxon>
    </lineage>
</organism>
<gene>
    <name evidence="5" type="ORF">SMRZ_LOCUS5271</name>
</gene>
<sequence>MELHNDIRLFEGVFGTGLIVMGSYVHLFLSTFLRNMPVHMLSLTFIMMALGCLLFSLGSIGILFVLTGRRRINALMGMMFRDIIKDSINQYTRKNSYAAFVNTIQLQHKCCGANSVMDYTVNNLSIPVSCYPDKAIIPHKNYAILLSVMVAAEIAAGITAAVLKDEVKSQFLSLVKSSVNEYSKNPDFKDFLDKIQQEVYH</sequence>
<protein>
    <submittedName>
        <fullName evidence="5">Uncharacterized protein</fullName>
    </submittedName>
</protein>
<evidence type="ECO:0000313" key="6">
    <source>
        <dbReference type="Proteomes" id="UP000277204"/>
    </source>
</evidence>
<dbReference type="SUPFAM" id="SSF48652">
    <property type="entry name" value="Tetraspanin"/>
    <property type="match status" value="1"/>
</dbReference>
<name>A0A183LN96_9TREM</name>